<evidence type="ECO:0000256" key="1">
    <source>
        <dbReference type="ARBA" id="ARBA00001947"/>
    </source>
</evidence>
<evidence type="ECO:0000256" key="3">
    <source>
        <dbReference type="ARBA" id="ARBA00022723"/>
    </source>
</evidence>
<sequence>MKAMVYHGANDIRFEEKPRPQIIDPTDAVVKIVKTTICGTDLGIWKGKNPEVADGRILGHEGIGIVEEVGEAVKTSKSAIKSLFHASANAALATTAKSNFIRTAATAAGFWAI</sequence>
<dbReference type="AlphaFoldDB" id="A0A378VZQ1"/>
<comment type="cofactor">
    <cofactor evidence="1">
        <name>Zn(2+)</name>
        <dbReference type="ChEBI" id="CHEBI:29105"/>
    </cofactor>
</comment>
<dbReference type="InterPro" id="IPR002328">
    <property type="entry name" value="ADH_Zn_CS"/>
</dbReference>
<reference evidence="7" key="1">
    <citation type="submission" date="2018-06" db="EMBL/GenBank/DDBJ databases">
        <authorList>
            <consortium name="Pathogen Informatics"/>
            <person name="Doyle S."/>
        </authorList>
    </citation>
    <scope>NUCLEOTIDE SEQUENCE [LARGE SCALE GENOMIC DNA]</scope>
    <source>
        <strain evidence="7">NCTC11421</strain>
    </source>
</reference>
<dbReference type="PANTHER" id="PTHR42813:SF4">
    <property type="entry name" value="NADP-DEPENDENT ISOPROPANOL DEHYDROGENASE"/>
    <property type="match status" value="1"/>
</dbReference>
<dbReference type="InterPro" id="IPR011032">
    <property type="entry name" value="GroES-like_sf"/>
</dbReference>
<dbReference type="Gene3D" id="3.90.180.10">
    <property type="entry name" value="Medium-chain alcohol dehydrogenases, catalytic domain"/>
    <property type="match status" value="1"/>
</dbReference>
<organism evidence="7">
    <name type="scientific">Neisseria gonorrhoeae</name>
    <dbReference type="NCBI Taxonomy" id="485"/>
    <lineage>
        <taxon>Bacteria</taxon>
        <taxon>Pseudomonadati</taxon>
        <taxon>Pseudomonadota</taxon>
        <taxon>Betaproteobacteria</taxon>
        <taxon>Neisseriales</taxon>
        <taxon>Neisseriaceae</taxon>
        <taxon>Neisseria</taxon>
    </lineage>
</organism>
<keyword evidence="4" id="KW-0862">Zinc</keyword>
<dbReference type="PANTHER" id="PTHR42813">
    <property type="entry name" value="ZINC-TYPE ALCOHOL DEHYDROGENASE-LIKE"/>
    <property type="match status" value="1"/>
</dbReference>
<keyword evidence="5 7" id="KW-0560">Oxidoreductase</keyword>
<dbReference type="GO" id="GO:0008270">
    <property type="term" value="F:zinc ion binding"/>
    <property type="evidence" value="ECO:0007669"/>
    <property type="project" value="InterPro"/>
</dbReference>
<dbReference type="SUPFAM" id="SSF50129">
    <property type="entry name" value="GroES-like"/>
    <property type="match status" value="1"/>
</dbReference>
<proteinExistence type="inferred from homology"/>
<feature type="domain" description="Alcohol dehydrogenase-like N-terminal" evidence="6">
    <location>
        <begin position="25"/>
        <end position="77"/>
    </location>
</feature>
<gene>
    <name evidence="7" type="primary">fdm</name>
    <name evidence="7" type="ORF">NCTC11421_01704</name>
</gene>
<dbReference type="PROSITE" id="PS00059">
    <property type="entry name" value="ADH_ZINC"/>
    <property type="match status" value="1"/>
</dbReference>
<dbReference type="GO" id="GO:0047895">
    <property type="term" value="F:formaldehyde dismutase activity"/>
    <property type="evidence" value="ECO:0007669"/>
    <property type="project" value="UniProtKB-EC"/>
</dbReference>
<evidence type="ECO:0000256" key="5">
    <source>
        <dbReference type="ARBA" id="ARBA00023002"/>
    </source>
</evidence>
<evidence type="ECO:0000256" key="4">
    <source>
        <dbReference type="ARBA" id="ARBA00022833"/>
    </source>
</evidence>
<dbReference type="InterPro" id="IPR013154">
    <property type="entry name" value="ADH-like_N"/>
</dbReference>
<comment type="similarity">
    <text evidence="2">Belongs to the zinc-containing alcohol dehydrogenase family.</text>
</comment>
<evidence type="ECO:0000259" key="6">
    <source>
        <dbReference type="Pfam" id="PF08240"/>
    </source>
</evidence>
<evidence type="ECO:0000256" key="2">
    <source>
        <dbReference type="ARBA" id="ARBA00008072"/>
    </source>
</evidence>
<accession>A0A378VZQ1</accession>
<name>A0A378VZQ1_NEIGO</name>
<dbReference type="EC" id="1.2.98.1" evidence="7"/>
<dbReference type="Pfam" id="PF08240">
    <property type="entry name" value="ADH_N"/>
    <property type="match status" value="1"/>
</dbReference>
<keyword evidence="3" id="KW-0479">Metal-binding</keyword>
<evidence type="ECO:0000313" key="7">
    <source>
        <dbReference type="EMBL" id="SUA21856.1"/>
    </source>
</evidence>
<protein>
    <submittedName>
        <fullName evidence="7">Alcohol dehydrogenase</fullName>
        <ecNumber evidence="7">1.2.98.1</ecNumber>
    </submittedName>
</protein>
<dbReference type="EMBL" id="UGRI01000001">
    <property type="protein sequence ID" value="SUA21856.1"/>
    <property type="molecule type" value="Genomic_DNA"/>
</dbReference>